<dbReference type="InterPro" id="IPR001810">
    <property type="entry name" value="F-box_dom"/>
</dbReference>
<dbReference type="PROSITE" id="PS50181">
    <property type="entry name" value="FBOX"/>
    <property type="match status" value="1"/>
</dbReference>
<dbReference type="SMART" id="SM00367">
    <property type="entry name" value="LRR_CC"/>
    <property type="match status" value="10"/>
</dbReference>
<dbReference type="Pfam" id="PF12937">
    <property type="entry name" value="F-box-like"/>
    <property type="match status" value="1"/>
</dbReference>
<dbReference type="AlphaFoldDB" id="A0AAD9J5D0"/>
<feature type="compositionally biased region" description="Polar residues" evidence="2">
    <location>
        <begin position="145"/>
        <end position="162"/>
    </location>
</feature>
<feature type="region of interest" description="Disordered" evidence="2">
    <location>
        <begin position="136"/>
        <end position="187"/>
    </location>
</feature>
<proteinExistence type="predicted"/>
<dbReference type="PANTHER" id="PTHR13318:SF50">
    <property type="entry name" value="F-BOX_LRR-REPEAT PROTEIN 7"/>
    <property type="match status" value="1"/>
</dbReference>
<gene>
    <name evidence="4" type="ORF">LSH36_610g00011</name>
</gene>
<dbReference type="EMBL" id="JAODUP010000610">
    <property type="protein sequence ID" value="KAK2146413.1"/>
    <property type="molecule type" value="Genomic_DNA"/>
</dbReference>
<evidence type="ECO:0000256" key="1">
    <source>
        <dbReference type="ARBA" id="ARBA00022786"/>
    </source>
</evidence>
<comment type="caution">
    <text evidence="4">The sequence shown here is derived from an EMBL/GenBank/DDBJ whole genome shotgun (WGS) entry which is preliminary data.</text>
</comment>
<reference evidence="4" key="1">
    <citation type="journal article" date="2023" name="Mol. Biol. Evol.">
        <title>Third-Generation Sequencing Reveals the Adaptive Role of the Epigenome in Three Deep-Sea Polychaetes.</title>
        <authorList>
            <person name="Perez M."/>
            <person name="Aroh O."/>
            <person name="Sun Y."/>
            <person name="Lan Y."/>
            <person name="Juniper S.K."/>
            <person name="Young C.R."/>
            <person name="Angers B."/>
            <person name="Qian P.Y."/>
        </authorList>
    </citation>
    <scope>NUCLEOTIDE SEQUENCE</scope>
    <source>
        <strain evidence="4">P08H-3</strain>
    </source>
</reference>
<dbReference type="Pfam" id="PF25372">
    <property type="entry name" value="DUF7885"/>
    <property type="match status" value="1"/>
</dbReference>
<evidence type="ECO:0000256" key="2">
    <source>
        <dbReference type="SAM" id="MobiDB-lite"/>
    </source>
</evidence>
<name>A0AAD9J5D0_9ANNE</name>
<organism evidence="4 5">
    <name type="scientific">Paralvinella palmiformis</name>
    <dbReference type="NCBI Taxonomy" id="53620"/>
    <lineage>
        <taxon>Eukaryota</taxon>
        <taxon>Metazoa</taxon>
        <taxon>Spiralia</taxon>
        <taxon>Lophotrochozoa</taxon>
        <taxon>Annelida</taxon>
        <taxon>Polychaeta</taxon>
        <taxon>Sedentaria</taxon>
        <taxon>Canalipalpata</taxon>
        <taxon>Terebellida</taxon>
        <taxon>Terebelliformia</taxon>
        <taxon>Alvinellidae</taxon>
        <taxon>Paralvinella</taxon>
    </lineage>
</organism>
<dbReference type="SUPFAM" id="SSF52047">
    <property type="entry name" value="RNI-like"/>
    <property type="match status" value="1"/>
</dbReference>
<feature type="region of interest" description="Disordered" evidence="2">
    <location>
        <begin position="1"/>
        <end position="84"/>
    </location>
</feature>
<evidence type="ECO:0000259" key="3">
    <source>
        <dbReference type="PROSITE" id="PS50181"/>
    </source>
</evidence>
<feature type="domain" description="F-box" evidence="3">
    <location>
        <begin position="237"/>
        <end position="283"/>
    </location>
</feature>
<feature type="compositionally biased region" description="Polar residues" evidence="2">
    <location>
        <begin position="33"/>
        <end position="43"/>
    </location>
</feature>
<dbReference type="Gene3D" id="3.80.10.10">
    <property type="entry name" value="Ribonuclease Inhibitor"/>
    <property type="match status" value="2"/>
</dbReference>
<dbReference type="InterPro" id="IPR036047">
    <property type="entry name" value="F-box-like_dom_sf"/>
</dbReference>
<dbReference type="SUPFAM" id="SSF81383">
    <property type="entry name" value="F-box domain"/>
    <property type="match status" value="1"/>
</dbReference>
<dbReference type="InterPro" id="IPR057207">
    <property type="entry name" value="FBXL15_LRR"/>
</dbReference>
<dbReference type="GO" id="GO:0019005">
    <property type="term" value="C:SCF ubiquitin ligase complex"/>
    <property type="evidence" value="ECO:0007669"/>
    <property type="project" value="TreeGrafter"/>
</dbReference>
<dbReference type="Gene3D" id="1.20.1280.50">
    <property type="match status" value="1"/>
</dbReference>
<dbReference type="InterPro" id="IPR032675">
    <property type="entry name" value="LRR_dom_sf"/>
</dbReference>
<feature type="compositionally biased region" description="Polar residues" evidence="2">
    <location>
        <begin position="12"/>
        <end position="26"/>
    </location>
</feature>
<keyword evidence="5" id="KW-1185">Reference proteome</keyword>
<evidence type="ECO:0000313" key="4">
    <source>
        <dbReference type="EMBL" id="KAK2146413.1"/>
    </source>
</evidence>
<dbReference type="PANTHER" id="PTHR13318">
    <property type="entry name" value="PARTNER OF PAIRED, ISOFORM B-RELATED"/>
    <property type="match status" value="1"/>
</dbReference>
<accession>A0AAD9J5D0</accession>
<sequence>MYEEIPFDIESTYLQDSPSQDSSSGIASDDHNTASATSGSSPTYDLIDQDVVSTRPSAKYQGRSHQILKSRLHSRQSESPHYSGYESDYVDLAAISRREYPHNRQRHAYRETNLDDPESDCTFVYPERRVVHQRNCESTPPVGYASNSDCTPDRSYTSSSDWTPPRSYAGDPHRTPPNSYTGSPQIRRDVNKRHNIAHTILPSQDVRTSGDLCRITSPNRIQRNRSVMDYDLKKPNVCYFDIVPDDVVLRIFRYLTSDQLCRNCRVCLRWYNLVWDPVLWTSLRINDSIIDVDVALRTLTRRLSYETPSVCAIVEKINLSGCEKLTDRGLYTIARLCPDLRHLDLRGCLNISNIALFEVVSNCVNLEHLNVAGCVYVTCVCLTPEATIQAATYGKQIYLHYLDMTDCRNLDDAGLQIIASYCNKLTNLYLRRCSKVTDIGVQYVANYCTSLREFSISDCHSVTDLGLRELSKLGTNLRYLSVAKCGQISDVGVRYLARYCTRLRYLNVRGCDAVSDDSVDALARCCGRLRSLDIGKCDITDDGLQSLARYSKQLRKLSIKCCDAVTDRGIVDLAMHCPDLQQFNIQDCNVSMDAYRTVKRHCKHCVIEHTNPAFY</sequence>
<evidence type="ECO:0000313" key="5">
    <source>
        <dbReference type="Proteomes" id="UP001208570"/>
    </source>
</evidence>
<keyword evidence="1" id="KW-0833">Ubl conjugation pathway</keyword>
<dbReference type="Proteomes" id="UP001208570">
    <property type="component" value="Unassembled WGS sequence"/>
</dbReference>
<protein>
    <recommendedName>
        <fullName evidence="3">F-box domain-containing protein</fullName>
    </recommendedName>
</protein>
<dbReference type="GO" id="GO:0031146">
    <property type="term" value="P:SCF-dependent proteasomal ubiquitin-dependent protein catabolic process"/>
    <property type="evidence" value="ECO:0007669"/>
    <property type="project" value="TreeGrafter"/>
</dbReference>
<dbReference type="InterPro" id="IPR006553">
    <property type="entry name" value="Leu-rich_rpt_Cys-con_subtyp"/>
</dbReference>